<dbReference type="GO" id="GO:0006313">
    <property type="term" value="P:DNA transposition"/>
    <property type="evidence" value="ECO:0007669"/>
    <property type="project" value="InterPro"/>
</dbReference>
<accession>A0A4Q4KSJ8</accession>
<dbReference type="SMART" id="SM01321">
    <property type="entry name" value="Y1_Tnp"/>
    <property type="match status" value="1"/>
</dbReference>
<protein>
    <submittedName>
        <fullName evidence="2">Transposase</fullName>
    </submittedName>
</protein>
<comment type="caution">
    <text evidence="2">The sequence shown here is derived from an EMBL/GenBank/DDBJ whole genome shotgun (WGS) entry which is preliminary data.</text>
</comment>
<dbReference type="RefSeq" id="WP_130093027.1">
    <property type="nucleotide sequence ID" value="NZ_SETE01000002.1"/>
</dbReference>
<dbReference type="GO" id="GO:0004803">
    <property type="term" value="F:transposase activity"/>
    <property type="evidence" value="ECO:0007669"/>
    <property type="project" value="InterPro"/>
</dbReference>
<dbReference type="InterPro" id="IPR036515">
    <property type="entry name" value="Transposase_17_sf"/>
</dbReference>
<sequence length="153" mass="18204">MSQSLSKLYVHIVFHIKNKKVIMRKQEQDSLYAYMGSVIKDNQSIPIKINGVDDHIHILCILSKNVALSKLVEEIKRHSSRWIKTQDDYYKKFAWQGGYGGFSVSPSVLQRTEKYIENQEEHHKKQDTKKEFILFLNEYGIEYDEQYIWENED</sequence>
<keyword evidence="3" id="KW-1185">Reference proteome</keyword>
<gene>
    <name evidence="2" type="ORF">ERX46_06500</name>
</gene>
<dbReference type="SUPFAM" id="SSF143422">
    <property type="entry name" value="Transposase IS200-like"/>
    <property type="match status" value="1"/>
</dbReference>
<feature type="domain" description="Transposase IS200-like" evidence="1">
    <location>
        <begin position="5"/>
        <end position="119"/>
    </location>
</feature>
<dbReference type="Gene3D" id="3.30.70.1290">
    <property type="entry name" value="Transposase IS200-like"/>
    <property type="match status" value="1"/>
</dbReference>
<dbReference type="EMBL" id="SETE01000002">
    <property type="protein sequence ID" value="RYM35019.1"/>
    <property type="molecule type" value="Genomic_DNA"/>
</dbReference>
<dbReference type="PANTHER" id="PTHR33360">
    <property type="entry name" value="TRANSPOSASE FOR INSERTION SEQUENCE ELEMENT IS200"/>
    <property type="match status" value="1"/>
</dbReference>
<evidence type="ECO:0000313" key="2">
    <source>
        <dbReference type="EMBL" id="RYM35019.1"/>
    </source>
</evidence>
<proteinExistence type="predicted"/>
<dbReference type="OrthoDB" id="9797997at2"/>
<dbReference type="InterPro" id="IPR002686">
    <property type="entry name" value="Transposase_17"/>
</dbReference>
<dbReference type="GO" id="GO:0003677">
    <property type="term" value="F:DNA binding"/>
    <property type="evidence" value="ECO:0007669"/>
    <property type="project" value="InterPro"/>
</dbReference>
<organism evidence="2 3">
    <name type="scientific">Brumimicrobium glaciale</name>
    <dbReference type="NCBI Taxonomy" id="200475"/>
    <lineage>
        <taxon>Bacteria</taxon>
        <taxon>Pseudomonadati</taxon>
        <taxon>Bacteroidota</taxon>
        <taxon>Flavobacteriia</taxon>
        <taxon>Flavobacteriales</taxon>
        <taxon>Crocinitomicaceae</taxon>
        <taxon>Brumimicrobium</taxon>
    </lineage>
</organism>
<dbReference type="Pfam" id="PF01797">
    <property type="entry name" value="Y1_Tnp"/>
    <property type="match status" value="1"/>
</dbReference>
<evidence type="ECO:0000259" key="1">
    <source>
        <dbReference type="SMART" id="SM01321"/>
    </source>
</evidence>
<dbReference type="PANTHER" id="PTHR33360:SF2">
    <property type="entry name" value="TRANSPOSASE FOR INSERTION SEQUENCE ELEMENT IS200"/>
    <property type="match status" value="1"/>
</dbReference>
<reference evidence="2 3" key="1">
    <citation type="submission" date="2019-02" db="EMBL/GenBank/DDBJ databases">
        <title>Genome sequence of the sea-ice species Brumimicrobium glaciale.</title>
        <authorList>
            <person name="Bowman J.P."/>
        </authorList>
    </citation>
    <scope>NUCLEOTIDE SEQUENCE [LARGE SCALE GENOMIC DNA]</scope>
    <source>
        <strain evidence="2 3">IC156</strain>
    </source>
</reference>
<name>A0A4Q4KSJ8_9FLAO</name>
<evidence type="ECO:0000313" key="3">
    <source>
        <dbReference type="Proteomes" id="UP000293952"/>
    </source>
</evidence>
<dbReference type="AlphaFoldDB" id="A0A4Q4KSJ8"/>
<dbReference type="Proteomes" id="UP000293952">
    <property type="component" value="Unassembled WGS sequence"/>
</dbReference>